<feature type="compositionally biased region" description="Polar residues" evidence="1">
    <location>
        <begin position="84"/>
        <end position="96"/>
    </location>
</feature>
<evidence type="ECO:0000313" key="3">
    <source>
        <dbReference type="Proteomes" id="UP001642405"/>
    </source>
</evidence>
<feature type="non-terminal residue" evidence="2">
    <location>
        <position position="1"/>
    </location>
</feature>
<proteinExistence type="predicted"/>
<accession>A0ABP0CRE2</accession>
<dbReference type="EMBL" id="CAWUHB010000088">
    <property type="protein sequence ID" value="CAK7234694.1"/>
    <property type="molecule type" value="Genomic_DNA"/>
</dbReference>
<organism evidence="2 3">
    <name type="scientific">Sporothrix curviconia</name>
    <dbReference type="NCBI Taxonomy" id="1260050"/>
    <lineage>
        <taxon>Eukaryota</taxon>
        <taxon>Fungi</taxon>
        <taxon>Dikarya</taxon>
        <taxon>Ascomycota</taxon>
        <taxon>Pezizomycotina</taxon>
        <taxon>Sordariomycetes</taxon>
        <taxon>Sordariomycetidae</taxon>
        <taxon>Ophiostomatales</taxon>
        <taxon>Ophiostomataceae</taxon>
        <taxon>Sporothrix</taxon>
    </lineage>
</organism>
<evidence type="ECO:0000256" key="1">
    <source>
        <dbReference type="SAM" id="MobiDB-lite"/>
    </source>
</evidence>
<evidence type="ECO:0000313" key="2">
    <source>
        <dbReference type="EMBL" id="CAK7234694.1"/>
    </source>
</evidence>
<feature type="region of interest" description="Disordered" evidence="1">
    <location>
        <begin position="216"/>
        <end position="275"/>
    </location>
</feature>
<keyword evidence="3" id="KW-1185">Reference proteome</keyword>
<feature type="compositionally biased region" description="Basic and acidic residues" evidence="1">
    <location>
        <begin position="53"/>
        <end position="68"/>
    </location>
</feature>
<reference evidence="2 3" key="1">
    <citation type="submission" date="2024-01" db="EMBL/GenBank/DDBJ databases">
        <authorList>
            <person name="Allen C."/>
            <person name="Tagirdzhanova G."/>
        </authorList>
    </citation>
    <scope>NUCLEOTIDE SEQUENCE [LARGE SCALE GENOMIC DNA]</scope>
</reference>
<feature type="region of interest" description="Disordered" evidence="1">
    <location>
        <begin position="53"/>
        <end position="105"/>
    </location>
</feature>
<gene>
    <name evidence="2" type="ORF">SCUCBS95973_009021</name>
</gene>
<protein>
    <submittedName>
        <fullName evidence="2">Uncharacterized protein</fullName>
    </submittedName>
</protein>
<name>A0ABP0CRE2_9PEZI</name>
<sequence length="275" mass="29868">KTTVDIARAATFEESSTPTLVYAKGSILDEDNAPLSLALENFMRFENRFFKQELKEESPRGEKKRQPAEEASPTSPLKRHQRQRSTSIDSMASNMASLGDDSSYGAERGSGGYMAGMDLDMENVPLLNLGNNERFPLDSDEAVYGADHTRPFSKSDVHDWTLSQTLEHEIEVKQQEYQSSQSSADISGMDMIDVVLPQREIDTPVTYDIAAAGPLAAAEPSQAVSADSVPASTAEPETQAATDIEPGPPTPEMSQMAIDADNDAKDNEQTMTGAN</sequence>
<comment type="caution">
    <text evidence="2">The sequence shown here is derived from an EMBL/GenBank/DDBJ whole genome shotgun (WGS) entry which is preliminary data.</text>
</comment>
<dbReference type="Proteomes" id="UP001642405">
    <property type="component" value="Unassembled WGS sequence"/>
</dbReference>